<dbReference type="InterPro" id="IPR016986">
    <property type="entry name" value="UCP031982_abhydr"/>
</dbReference>
<dbReference type="GO" id="GO:0016042">
    <property type="term" value="P:lipid catabolic process"/>
    <property type="evidence" value="ECO:0007669"/>
    <property type="project" value="UniProtKB-KW"/>
</dbReference>
<dbReference type="EMBL" id="FOCV01000005">
    <property type="protein sequence ID" value="SEN57173.1"/>
    <property type="molecule type" value="Genomic_DNA"/>
</dbReference>
<evidence type="ECO:0000313" key="8">
    <source>
        <dbReference type="Proteomes" id="UP000183063"/>
    </source>
</evidence>
<feature type="domain" description="AB hydrolase-1" evidence="5">
    <location>
        <begin position="84"/>
        <end position="288"/>
    </location>
</feature>
<dbReference type="RefSeq" id="WP_072373169.1">
    <property type="nucleotide sequence ID" value="NZ_FNXB01000007.1"/>
</dbReference>
<dbReference type="PIRSF" id="PIRSF031982">
    <property type="entry name" value="UCP031982_abhydr"/>
    <property type="match status" value="1"/>
</dbReference>
<dbReference type="EMBL" id="FNXB01000007">
    <property type="protein sequence ID" value="SEH67019.1"/>
    <property type="molecule type" value="Genomic_DNA"/>
</dbReference>
<dbReference type="PANTHER" id="PTHR10272:SF0">
    <property type="entry name" value="PLATELET-ACTIVATING FACTOR ACETYLHYDROLASE"/>
    <property type="match status" value="1"/>
</dbReference>
<accession>A0A1H8HM31</accession>
<reference evidence="8" key="3">
    <citation type="submission" date="2016-10" db="EMBL/GenBank/DDBJ databases">
        <authorList>
            <person name="Wibberg D."/>
        </authorList>
    </citation>
    <scope>NUCLEOTIDE SEQUENCE [LARGE SCALE GENOMIC DNA]</scope>
</reference>
<dbReference type="Proteomes" id="UP000198939">
    <property type="component" value="Unassembled WGS sequence"/>
</dbReference>
<proteinExistence type="predicted"/>
<gene>
    <name evidence="6" type="ORF">RTCCBAU85039_1717</name>
    <name evidence="7" type="ORF">SAMN05216228_1005211</name>
</gene>
<dbReference type="GO" id="GO:0003847">
    <property type="term" value="F:1-alkyl-2-acetylglycerophosphocholine esterase activity"/>
    <property type="evidence" value="ECO:0007669"/>
    <property type="project" value="TreeGrafter"/>
</dbReference>
<evidence type="ECO:0000256" key="2">
    <source>
        <dbReference type="ARBA" id="ARBA00022963"/>
    </source>
</evidence>
<dbReference type="InterPro" id="IPR000073">
    <property type="entry name" value="AB_hydrolase_1"/>
</dbReference>
<feature type="signal peptide" evidence="4">
    <location>
        <begin position="1"/>
        <end position="21"/>
    </location>
</feature>
<evidence type="ECO:0000256" key="4">
    <source>
        <dbReference type="SAM" id="SignalP"/>
    </source>
</evidence>
<evidence type="ECO:0000256" key="1">
    <source>
        <dbReference type="ARBA" id="ARBA00022801"/>
    </source>
</evidence>
<dbReference type="STRING" id="501024.RTCCBAU85039_1717"/>
<feature type="chain" id="PRO_5030029516" evidence="4">
    <location>
        <begin position="22"/>
        <end position="356"/>
    </location>
</feature>
<organism evidence="6 8">
    <name type="scientific">Rhizobium tibeticum</name>
    <dbReference type="NCBI Taxonomy" id="501024"/>
    <lineage>
        <taxon>Bacteria</taxon>
        <taxon>Pseudomonadati</taxon>
        <taxon>Pseudomonadota</taxon>
        <taxon>Alphaproteobacteria</taxon>
        <taxon>Hyphomicrobiales</taxon>
        <taxon>Rhizobiaceae</taxon>
        <taxon>Rhizobium/Agrobacterium group</taxon>
        <taxon>Rhizobium</taxon>
    </lineage>
</organism>
<dbReference type="SUPFAM" id="SSF53474">
    <property type="entry name" value="alpha/beta-Hydrolases"/>
    <property type="match status" value="1"/>
</dbReference>
<keyword evidence="3" id="KW-0443">Lipid metabolism</keyword>
<protein>
    <submittedName>
        <fullName evidence="7">Predicted dienelactone hydrolase</fullName>
    </submittedName>
    <submittedName>
        <fullName evidence="6">Putative dienelactone hydrolase</fullName>
    </submittedName>
</protein>
<keyword evidence="4" id="KW-0732">Signal</keyword>
<sequence length="356" mass="37209">MFTRLRALFCLLLVVTFSAYAASAASGFREMTIPGTESDHPLHLSLWYPTGADTEPTQLGETPAFVGLPVIRDADPAPGPHPLVILSHGYGGSWRNLAWLASELVDRGYVVAAPDHPGTTTFDMAPADTVTLWKRPTDISRAIDAVLGDTTLTGPIAANRIAAIGHSLGGWTVVELAGGRFDADGVMTDCLAQFGAIYCKIFAALGVGRDPAATAALGADLSDSRLGAIVTLDLGPGRGFTPQSLAAVQIPVLVLSAGEDIDPQTAQRAGIAATNKDSYYLAGHLPFATTQFTLVAGALHFSFMQLCKPGAAALIEEEAPGESIVCRDGAGADRQSIHRQVSDMTLAFLARALAAK</sequence>
<dbReference type="AlphaFoldDB" id="A0A1H8HM31"/>
<evidence type="ECO:0000313" key="6">
    <source>
        <dbReference type="EMBL" id="SEH67019.1"/>
    </source>
</evidence>
<keyword evidence="2" id="KW-0442">Lipid degradation</keyword>
<name>A0A1H8HM31_9HYPH</name>
<evidence type="ECO:0000259" key="5">
    <source>
        <dbReference type="Pfam" id="PF12697"/>
    </source>
</evidence>
<dbReference type="PANTHER" id="PTHR10272">
    <property type="entry name" value="PLATELET-ACTIVATING FACTOR ACETYLHYDROLASE"/>
    <property type="match status" value="1"/>
</dbReference>
<evidence type="ECO:0000313" key="7">
    <source>
        <dbReference type="EMBL" id="SEN57173.1"/>
    </source>
</evidence>
<dbReference type="InterPro" id="IPR029058">
    <property type="entry name" value="AB_hydrolase_fold"/>
</dbReference>
<reference evidence="7 9" key="2">
    <citation type="submission" date="2016-10" db="EMBL/GenBank/DDBJ databases">
        <authorList>
            <person name="Varghese N."/>
            <person name="Submissions S."/>
        </authorList>
    </citation>
    <scope>NUCLEOTIDE SEQUENCE [LARGE SCALE GENOMIC DNA]</scope>
    <source>
        <strain evidence="7 9">CGMCC 1.7071</strain>
    </source>
</reference>
<evidence type="ECO:0000313" key="9">
    <source>
        <dbReference type="Proteomes" id="UP000198939"/>
    </source>
</evidence>
<keyword evidence="1 6" id="KW-0378">Hydrolase</keyword>
<dbReference type="Pfam" id="PF12697">
    <property type="entry name" value="Abhydrolase_6"/>
    <property type="match status" value="1"/>
</dbReference>
<dbReference type="Proteomes" id="UP000183063">
    <property type="component" value="Unassembled WGS sequence"/>
</dbReference>
<dbReference type="Gene3D" id="3.40.50.1820">
    <property type="entry name" value="alpha/beta hydrolase"/>
    <property type="match status" value="1"/>
</dbReference>
<reference evidence="6" key="1">
    <citation type="submission" date="2016-10" db="EMBL/GenBank/DDBJ databases">
        <authorList>
            <person name="de Groot N.N."/>
        </authorList>
    </citation>
    <scope>NUCLEOTIDE SEQUENCE [LARGE SCALE GENOMIC DNA]</scope>
    <source>
        <strain evidence="6">CCBAU85039</strain>
    </source>
</reference>
<keyword evidence="9" id="KW-1185">Reference proteome</keyword>
<evidence type="ECO:0000256" key="3">
    <source>
        <dbReference type="ARBA" id="ARBA00023098"/>
    </source>
</evidence>
<dbReference type="OrthoDB" id="9814760at2"/>